<dbReference type="VEuPathDB" id="VectorBase:LLONM1_011482"/>
<evidence type="ECO:0000313" key="6">
    <source>
        <dbReference type="Proteomes" id="UP000092461"/>
    </source>
</evidence>
<dbReference type="GeneID" id="129788139"/>
<dbReference type="Proteomes" id="UP000092461">
    <property type="component" value="Unassembled WGS sequence"/>
</dbReference>
<evidence type="ECO:0000313" key="5">
    <source>
        <dbReference type="EnsemblMetazoa" id="LLOJ001480-PA"/>
    </source>
</evidence>
<dbReference type="PANTHER" id="PTHR46129">
    <property type="entry name" value="SYNAPTOTAGMIN 14, ISOFORM D"/>
    <property type="match status" value="1"/>
</dbReference>
<sequence>MGYLSDLRDQYLNGTAIALLVLLIIILLYLFRKQCLRTSPHKSWTRNLLKTKNLLRRIFLNTVNRSLYDEGIQSESEEAILTRFIPVPSDPPPKYAHVPPPNVSSLMYQEALRGNVALHSVIIAGKDPLEVAERGRVGIASSECSSNSSGDTLPENSVVYLTEERRELHPADVPFTREFQQQRDRERRKHRRHSDGTERRSSKSHRYKKRLQDITDVDEITSADPPYLFVSPSREQLLEETTSQCNESLKSPSSIGTASKLDPTEKFAPSTTASYGSVEIALLYDAPMRKMTVHVLQARDIPLRGPGQVTYTQIRLLILPSKKQKHKTKIRTGENPQFMESFLLHRVNPEEVNSMGLRIRVYSCARMRREHLIGESIVKFGSIDLEYEANMWLTLEPKTHVNLSGSNSDLISLARSDSISSTASVKHGGVPELLLGLAYNGTTGRLTTEIIKGIHFRQMMVNKTLDTYVKLCLVNSIGQEMSRTKSSIRRAQLNPLFKETFHFQIALFQLNDVTLMVSVYSKRNMKRNEMIGWFSLGLNSSGPDEMNHWNDMRETTNGELVVRWHVLLQN</sequence>
<dbReference type="AlphaFoldDB" id="A0A1B0GHH8"/>
<dbReference type="GO" id="GO:0005543">
    <property type="term" value="F:phospholipid binding"/>
    <property type="evidence" value="ECO:0007669"/>
    <property type="project" value="TreeGrafter"/>
</dbReference>
<dbReference type="FunFam" id="2.60.40.150:FF:000062">
    <property type="entry name" value="synaptotagmin-14 isoform X1"/>
    <property type="match status" value="1"/>
</dbReference>
<evidence type="ECO:0000313" key="4">
    <source>
        <dbReference type="EMBL" id="MBC1169909.1"/>
    </source>
</evidence>
<dbReference type="InterPro" id="IPR035892">
    <property type="entry name" value="C2_domain_sf"/>
</dbReference>
<keyword evidence="2" id="KW-1133">Transmembrane helix</keyword>
<keyword evidence="6" id="KW-1185">Reference proteome</keyword>
<keyword evidence="2" id="KW-0472">Membrane</keyword>
<evidence type="ECO:0000259" key="3">
    <source>
        <dbReference type="PROSITE" id="PS50004"/>
    </source>
</evidence>
<dbReference type="Pfam" id="PF00168">
    <property type="entry name" value="C2"/>
    <property type="match status" value="2"/>
</dbReference>
<reference evidence="4" key="2">
    <citation type="journal article" date="2020" name="BMC">
        <title>Leishmania infection induces a limited differential gene expression in the sand fly midgut.</title>
        <authorList>
            <person name="Coutinho-Abreu I.V."/>
            <person name="Serafim T.D."/>
            <person name="Meneses C."/>
            <person name="Kamhawi S."/>
            <person name="Oliveira F."/>
            <person name="Valenzuela J.G."/>
        </authorList>
    </citation>
    <scope>NUCLEOTIDE SEQUENCE</scope>
    <source>
        <strain evidence="4">Jacobina</strain>
        <tissue evidence="4">Midgut</tissue>
    </source>
</reference>
<feature type="domain" description="C2" evidence="3">
    <location>
        <begin position="274"/>
        <end position="393"/>
    </location>
</feature>
<dbReference type="SMART" id="SM00239">
    <property type="entry name" value="C2"/>
    <property type="match status" value="2"/>
</dbReference>
<dbReference type="PANTHER" id="PTHR46129:SF2">
    <property type="entry name" value="SYNAPTOTAGMIN 14, ISOFORM D"/>
    <property type="match status" value="1"/>
</dbReference>
<dbReference type="FunFam" id="2.60.40.150:FF:000231">
    <property type="entry name" value="Predicted protein"/>
    <property type="match status" value="1"/>
</dbReference>
<feature type="compositionally biased region" description="Polar residues" evidence="1">
    <location>
        <begin position="244"/>
        <end position="257"/>
    </location>
</feature>
<proteinExistence type="predicted"/>
<feature type="region of interest" description="Disordered" evidence="1">
    <location>
        <begin position="244"/>
        <end position="270"/>
    </location>
</feature>
<dbReference type="CTD" id="255928"/>
<dbReference type="EMBL" id="AJWK01005171">
    <property type="status" value="NOT_ANNOTATED_CDS"/>
    <property type="molecule type" value="Genomic_DNA"/>
</dbReference>
<dbReference type="CDD" id="cd08408">
    <property type="entry name" value="C2B_Synaptotagmin-14_16"/>
    <property type="match status" value="1"/>
</dbReference>
<feature type="domain" description="C2" evidence="3">
    <location>
        <begin position="429"/>
        <end position="565"/>
    </location>
</feature>
<accession>A0A1B0GHH8</accession>
<dbReference type="EMBL" id="GITU01001206">
    <property type="protein sequence ID" value="MBC1169909.1"/>
    <property type="molecule type" value="Transcribed_RNA"/>
</dbReference>
<dbReference type="InterPro" id="IPR000008">
    <property type="entry name" value="C2_dom"/>
</dbReference>
<dbReference type="PROSITE" id="PS50004">
    <property type="entry name" value="C2"/>
    <property type="match status" value="2"/>
</dbReference>
<dbReference type="EMBL" id="AJWK01005170">
    <property type="status" value="NOT_ANNOTATED_CDS"/>
    <property type="molecule type" value="Genomic_DNA"/>
</dbReference>
<evidence type="ECO:0000256" key="1">
    <source>
        <dbReference type="SAM" id="MobiDB-lite"/>
    </source>
</evidence>
<dbReference type="OrthoDB" id="5978493at2759"/>
<dbReference type="SUPFAM" id="SSF49562">
    <property type="entry name" value="C2 domain (Calcium/lipid-binding domain, CaLB)"/>
    <property type="match status" value="2"/>
</dbReference>
<feature type="transmembrane region" description="Helical" evidence="2">
    <location>
        <begin position="12"/>
        <end position="31"/>
    </location>
</feature>
<keyword evidence="2" id="KW-0812">Transmembrane</keyword>
<organism evidence="5 6">
    <name type="scientific">Lutzomyia longipalpis</name>
    <name type="common">Sand fly</name>
    <dbReference type="NCBI Taxonomy" id="7200"/>
    <lineage>
        <taxon>Eukaryota</taxon>
        <taxon>Metazoa</taxon>
        <taxon>Ecdysozoa</taxon>
        <taxon>Arthropoda</taxon>
        <taxon>Hexapoda</taxon>
        <taxon>Insecta</taxon>
        <taxon>Pterygota</taxon>
        <taxon>Neoptera</taxon>
        <taxon>Endopterygota</taxon>
        <taxon>Diptera</taxon>
        <taxon>Nematocera</taxon>
        <taxon>Psychodoidea</taxon>
        <taxon>Psychodidae</taxon>
        <taxon>Lutzomyia</taxon>
        <taxon>Lutzomyia</taxon>
    </lineage>
</organism>
<dbReference type="InterPro" id="IPR043541">
    <property type="entry name" value="SYT14/14L/16"/>
</dbReference>
<evidence type="ECO:0000256" key="2">
    <source>
        <dbReference type="SAM" id="Phobius"/>
    </source>
</evidence>
<dbReference type="VEuPathDB" id="VectorBase:LLOJ001480"/>
<dbReference type="KEGG" id="lll:129788139"/>
<dbReference type="CDD" id="cd08389">
    <property type="entry name" value="C2A_Synaptotagmin-14_16"/>
    <property type="match status" value="1"/>
</dbReference>
<name>A0A1B0GHH8_LUTLO</name>
<reference evidence="6" key="1">
    <citation type="submission" date="2012-05" db="EMBL/GenBank/DDBJ databases">
        <title>Whole Genome Assembly of Lutzomyia longipalpis.</title>
        <authorList>
            <person name="Richards S."/>
            <person name="Qu C."/>
            <person name="Dillon R."/>
            <person name="Worley K."/>
            <person name="Scherer S."/>
            <person name="Batterton M."/>
            <person name="Taylor A."/>
            <person name="Hawes A."/>
            <person name="Hernandez B."/>
            <person name="Kovar C."/>
            <person name="Mandapat C."/>
            <person name="Pham C."/>
            <person name="Qu C."/>
            <person name="Jing C."/>
            <person name="Bess C."/>
            <person name="Bandaranaike D."/>
            <person name="Ngo D."/>
            <person name="Ongeri F."/>
            <person name="Arias F."/>
            <person name="Lara F."/>
            <person name="Weissenberger G."/>
            <person name="Kamau G."/>
            <person name="Han H."/>
            <person name="Shen H."/>
            <person name="Dinh H."/>
            <person name="Khalil I."/>
            <person name="Jones J."/>
            <person name="Shafer J."/>
            <person name="Jayaseelan J."/>
            <person name="Quiroz J."/>
            <person name="Blankenburg K."/>
            <person name="Nguyen L."/>
            <person name="Jackson L."/>
            <person name="Francisco L."/>
            <person name="Tang L.-Y."/>
            <person name="Pu L.-L."/>
            <person name="Perales L."/>
            <person name="Lorensuhewa L."/>
            <person name="Munidasa M."/>
            <person name="Coyle M."/>
            <person name="Taylor M."/>
            <person name="Puazo M."/>
            <person name="Firestine M."/>
            <person name="Scheel M."/>
            <person name="Javaid M."/>
            <person name="Wang M."/>
            <person name="Li M."/>
            <person name="Tabassum N."/>
            <person name="Saada N."/>
            <person name="Osuji N."/>
            <person name="Aqrawi P."/>
            <person name="Fu Q."/>
            <person name="Thornton R."/>
            <person name="Raj R."/>
            <person name="Goodspeed R."/>
            <person name="Mata R."/>
            <person name="Najjar R."/>
            <person name="Gubbala S."/>
            <person name="Lee S."/>
            <person name="Denson S."/>
            <person name="Patil S."/>
            <person name="Macmil S."/>
            <person name="Qi S."/>
            <person name="Matskevitch T."/>
            <person name="Palculict T."/>
            <person name="Mathew T."/>
            <person name="Vee V."/>
            <person name="Velamala V."/>
            <person name="Korchina V."/>
            <person name="Cai W."/>
            <person name="Liu W."/>
            <person name="Dai W."/>
            <person name="Zou X."/>
            <person name="Zhu Y."/>
            <person name="Zhang Y."/>
            <person name="Wu Y.-Q."/>
            <person name="Xin Y."/>
            <person name="Nazarath L."/>
            <person name="Kovar C."/>
            <person name="Han Y."/>
            <person name="Muzny D."/>
            <person name="Gibbs R."/>
        </authorList>
    </citation>
    <scope>NUCLEOTIDE SEQUENCE [LARGE SCALE GENOMIC DNA]</scope>
    <source>
        <strain evidence="6">Jacobina</strain>
    </source>
</reference>
<dbReference type="Gene3D" id="2.60.40.150">
    <property type="entry name" value="C2 domain"/>
    <property type="match status" value="2"/>
</dbReference>
<dbReference type="EnsemblMetazoa" id="LLOJ001480-RA">
    <property type="protein sequence ID" value="LLOJ001480-PA"/>
    <property type="gene ID" value="LLOJ001480"/>
</dbReference>
<feature type="region of interest" description="Disordered" evidence="1">
    <location>
        <begin position="171"/>
        <end position="212"/>
    </location>
</feature>
<reference evidence="5" key="3">
    <citation type="submission" date="2020-05" db="UniProtKB">
        <authorList>
            <consortium name="EnsemblMetazoa"/>
        </authorList>
    </citation>
    <scope>IDENTIFICATION</scope>
    <source>
        <strain evidence="5">Jacobina</strain>
    </source>
</reference>
<protein>
    <submittedName>
        <fullName evidence="4">Putative ca2+-dependent phospholipid-binding protein synaptotagmin</fullName>
    </submittedName>
</protein>
<dbReference type="RefSeq" id="XP_055680134.1">
    <property type="nucleotide sequence ID" value="XM_055824159.1"/>
</dbReference>